<evidence type="ECO:0000313" key="2">
    <source>
        <dbReference type="Proteomes" id="UP000003250"/>
    </source>
</evidence>
<organism evidence="1 2">
    <name type="scientific">Mesorhizobium alhagi CCNWXJ12-2</name>
    <dbReference type="NCBI Taxonomy" id="1107882"/>
    <lineage>
        <taxon>Bacteria</taxon>
        <taxon>Pseudomonadati</taxon>
        <taxon>Pseudomonadota</taxon>
        <taxon>Alphaproteobacteria</taxon>
        <taxon>Hyphomicrobiales</taxon>
        <taxon>Phyllobacteriaceae</taxon>
        <taxon>Allomesorhizobium</taxon>
    </lineage>
</organism>
<keyword evidence="2" id="KW-1185">Reference proteome</keyword>
<reference evidence="1 2" key="1">
    <citation type="journal article" date="2012" name="J. Bacteriol.">
        <title>Draft Genome Sequence of Mesorhizobium alhagi CCNWXJ12-2T, a Novel Salt-Resistant Species Isolated from the Desert of Northwestern China.</title>
        <authorList>
            <person name="Zhou M."/>
            <person name="Chen W."/>
            <person name="Chen H."/>
            <person name="Wei G."/>
        </authorList>
    </citation>
    <scope>NUCLEOTIDE SEQUENCE [LARGE SCALE GENOMIC DNA]</scope>
    <source>
        <strain evidence="1 2">CCNWXJ12-2</strain>
    </source>
</reference>
<proteinExistence type="predicted"/>
<accession>H0I0P9</accession>
<dbReference type="Proteomes" id="UP000003250">
    <property type="component" value="Unassembled WGS sequence"/>
</dbReference>
<evidence type="ECO:0000313" key="1">
    <source>
        <dbReference type="EMBL" id="EHK53443.1"/>
    </source>
</evidence>
<protein>
    <submittedName>
        <fullName evidence="1">Uncharacterized protein</fullName>
    </submittedName>
</protein>
<gene>
    <name evidence="1" type="ORF">MAXJ12_30182</name>
</gene>
<dbReference type="EMBL" id="AHAM01000269">
    <property type="protein sequence ID" value="EHK53443.1"/>
    <property type="molecule type" value="Genomic_DNA"/>
</dbReference>
<dbReference type="AlphaFoldDB" id="H0I0P9"/>
<name>H0I0P9_9HYPH</name>
<sequence>MGEGVYIGLLKYVLRLGVVIQDGAGDPVKPLIVTLDD</sequence>